<dbReference type="GO" id="GO:0005576">
    <property type="term" value="C:extracellular region"/>
    <property type="evidence" value="ECO:0007669"/>
    <property type="project" value="UniProtKB-SubCell"/>
</dbReference>
<keyword evidence="4 6" id="KW-0732">Signal</keyword>
<dbReference type="InterPro" id="IPR039670">
    <property type="entry name" value="NPC2-like"/>
</dbReference>
<dbReference type="Pfam" id="PF02221">
    <property type="entry name" value="E1_DerP2_DerF2"/>
    <property type="match status" value="1"/>
</dbReference>
<dbReference type="InterPro" id="IPR033916">
    <property type="entry name" value="ML_Npc2-like"/>
</dbReference>
<proteinExistence type="inferred from homology"/>
<evidence type="ECO:0000256" key="3">
    <source>
        <dbReference type="ARBA" id="ARBA00022525"/>
    </source>
</evidence>
<evidence type="ECO:0000256" key="2">
    <source>
        <dbReference type="ARBA" id="ARBA00006370"/>
    </source>
</evidence>
<dbReference type="FunFam" id="2.60.40.770:FF:000001">
    <property type="entry name" value="NPC intracellular cholesterol transporter 2"/>
    <property type="match status" value="1"/>
</dbReference>
<evidence type="ECO:0000256" key="5">
    <source>
        <dbReference type="ARBA" id="ARBA00023157"/>
    </source>
</evidence>
<evidence type="ECO:0000256" key="1">
    <source>
        <dbReference type="ARBA" id="ARBA00004613"/>
    </source>
</evidence>
<dbReference type="Gene3D" id="2.60.40.770">
    <property type="match status" value="1"/>
</dbReference>
<dbReference type="InterPro" id="IPR003172">
    <property type="entry name" value="ML_dom"/>
</dbReference>
<dbReference type="AlphaFoldDB" id="A0ABD2XER2"/>
<dbReference type="InterPro" id="IPR014756">
    <property type="entry name" value="Ig_E-set"/>
</dbReference>
<keyword evidence="9" id="KW-1185">Reference proteome</keyword>
<sequence length="159" mass="17260">MTKAIVTLAVCALLVALASATRVNECKSGKAIEDTTKVQITNCETPPCKLKKRTKVQIVQRFTPNRDVQSVKTAVYATILGVPLPFVGVDGTDACGKVFNAADGSPAPCPLKKGVEYLYKNEFPILPVYPTVQLVVHWALEEPDKKVVTCFEVPSRITV</sequence>
<organism evidence="8 9">
    <name type="scientific">Trichogramma kaykai</name>
    <dbReference type="NCBI Taxonomy" id="54128"/>
    <lineage>
        <taxon>Eukaryota</taxon>
        <taxon>Metazoa</taxon>
        <taxon>Ecdysozoa</taxon>
        <taxon>Arthropoda</taxon>
        <taxon>Hexapoda</taxon>
        <taxon>Insecta</taxon>
        <taxon>Pterygota</taxon>
        <taxon>Neoptera</taxon>
        <taxon>Endopterygota</taxon>
        <taxon>Hymenoptera</taxon>
        <taxon>Apocrita</taxon>
        <taxon>Proctotrupomorpha</taxon>
        <taxon>Chalcidoidea</taxon>
        <taxon>Trichogrammatidae</taxon>
        <taxon>Trichogramma</taxon>
    </lineage>
</organism>
<dbReference type="PANTHER" id="PTHR11306:SF68">
    <property type="entry name" value="NPC INTRACELLULAR CHOLESTEROL TRANSPORTER 2"/>
    <property type="match status" value="1"/>
</dbReference>
<evidence type="ECO:0000313" key="8">
    <source>
        <dbReference type="EMBL" id="KAL3403823.1"/>
    </source>
</evidence>
<evidence type="ECO:0000313" key="9">
    <source>
        <dbReference type="Proteomes" id="UP001627154"/>
    </source>
</evidence>
<evidence type="ECO:0000256" key="4">
    <source>
        <dbReference type="ARBA" id="ARBA00022729"/>
    </source>
</evidence>
<dbReference type="PANTHER" id="PTHR11306">
    <property type="entry name" value="NIEMANN PICK TYPE C2 PROTEIN NPC2-RELATED"/>
    <property type="match status" value="1"/>
</dbReference>
<accession>A0ABD2XER2</accession>
<keyword evidence="5" id="KW-1015">Disulfide bond</keyword>
<comment type="caution">
    <text evidence="8">The sequence shown here is derived from an EMBL/GenBank/DDBJ whole genome shotgun (WGS) entry which is preliminary data.</text>
</comment>
<dbReference type="CDD" id="cd00916">
    <property type="entry name" value="Npc2_like"/>
    <property type="match status" value="1"/>
</dbReference>
<dbReference type="SMART" id="SM00737">
    <property type="entry name" value="ML"/>
    <property type="match status" value="1"/>
</dbReference>
<comment type="subcellular location">
    <subcellularLocation>
        <location evidence="1">Secreted</location>
    </subcellularLocation>
</comment>
<protein>
    <recommendedName>
        <fullName evidence="7">MD-2-related lipid-recognition domain-containing protein</fullName>
    </recommendedName>
</protein>
<dbReference type="SUPFAM" id="SSF81296">
    <property type="entry name" value="E set domains"/>
    <property type="match status" value="1"/>
</dbReference>
<feature type="domain" description="MD-2-related lipid-recognition" evidence="7">
    <location>
        <begin position="23"/>
        <end position="155"/>
    </location>
</feature>
<name>A0ABD2XER2_9HYME</name>
<evidence type="ECO:0000256" key="6">
    <source>
        <dbReference type="SAM" id="SignalP"/>
    </source>
</evidence>
<dbReference type="EMBL" id="JBJJXI010000028">
    <property type="protein sequence ID" value="KAL3403823.1"/>
    <property type="molecule type" value="Genomic_DNA"/>
</dbReference>
<evidence type="ECO:0000259" key="7">
    <source>
        <dbReference type="SMART" id="SM00737"/>
    </source>
</evidence>
<dbReference type="Proteomes" id="UP001627154">
    <property type="component" value="Unassembled WGS sequence"/>
</dbReference>
<feature type="chain" id="PRO_5044854429" description="MD-2-related lipid-recognition domain-containing protein" evidence="6">
    <location>
        <begin position="21"/>
        <end position="159"/>
    </location>
</feature>
<comment type="similarity">
    <text evidence="2">Belongs to the NPC2 family.</text>
</comment>
<reference evidence="8 9" key="1">
    <citation type="journal article" date="2024" name="bioRxiv">
        <title>A reference genome for Trichogramma kaykai: A tiny desert-dwelling parasitoid wasp with competing sex-ratio distorters.</title>
        <authorList>
            <person name="Culotta J."/>
            <person name="Lindsey A.R."/>
        </authorList>
    </citation>
    <scope>NUCLEOTIDE SEQUENCE [LARGE SCALE GENOMIC DNA]</scope>
    <source>
        <strain evidence="8 9">KSX58</strain>
    </source>
</reference>
<feature type="signal peptide" evidence="6">
    <location>
        <begin position="1"/>
        <end position="20"/>
    </location>
</feature>
<gene>
    <name evidence="8" type="ORF">TKK_003497</name>
</gene>
<keyword evidence="3" id="KW-0964">Secreted</keyword>